<dbReference type="AlphaFoldDB" id="X0S4U9"/>
<comment type="caution">
    <text evidence="2">The sequence shown here is derived from an EMBL/GenBank/DDBJ whole genome shotgun (WGS) entry which is preliminary data.</text>
</comment>
<dbReference type="EMBL" id="BARS01000353">
    <property type="protein sequence ID" value="GAF76024.1"/>
    <property type="molecule type" value="Genomic_DNA"/>
</dbReference>
<keyword evidence="1" id="KW-1133">Transmembrane helix</keyword>
<organism evidence="2">
    <name type="scientific">marine sediment metagenome</name>
    <dbReference type="NCBI Taxonomy" id="412755"/>
    <lineage>
        <taxon>unclassified sequences</taxon>
        <taxon>metagenomes</taxon>
        <taxon>ecological metagenomes</taxon>
    </lineage>
</organism>
<sequence length="66" mass="7749">MRLAGENPQERFMKTQKRHIVVKFWPSGDAMFWIFILLLFVMFCGEPDLMDAVISRVMDTPIESVE</sequence>
<feature type="transmembrane region" description="Helical" evidence="1">
    <location>
        <begin position="20"/>
        <end position="43"/>
    </location>
</feature>
<keyword evidence="1" id="KW-0812">Transmembrane</keyword>
<accession>X0S4U9</accession>
<evidence type="ECO:0000313" key="2">
    <source>
        <dbReference type="EMBL" id="GAF76024.1"/>
    </source>
</evidence>
<gene>
    <name evidence="2" type="ORF">S01H1_00902</name>
</gene>
<reference evidence="2" key="1">
    <citation type="journal article" date="2014" name="Front. Microbiol.">
        <title>High frequency of phylogenetically diverse reductive dehalogenase-homologous genes in deep subseafloor sedimentary metagenomes.</title>
        <authorList>
            <person name="Kawai M."/>
            <person name="Futagami T."/>
            <person name="Toyoda A."/>
            <person name="Takaki Y."/>
            <person name="Nishi S."/>
            <person name="Hori S."/>
            <person name="Arai W."/>
            <person name="Tsubouchi T."/>
            <person name="Morono Y."/>
            <person name="Uchiyama I."/>
            <person name="Ito T."/>
            <person name="Fujiyama A."/>
            <person name="Inagaki F."/>
            <person name="Takami H."/>
        </authorList>
    </citation>
    <scope>NUCLEOTIDE SEQUENCE</scope>
    <source>
        <strain evidence="2">Expedition CK06-06</strain>
    </source>
</reference>
<proteinExistence type="predicted"/>
<name>X0S4U9_9ZZZZ</name>
<evidence type="ECO:0000256" key="1">
    <source>
        <dbReference type="SAM" id="Phobius"/>
    </source>
</evidence>
<protein>
    <submittedName>
        <fullName evidence="2">Uncharacterized protein</fullName>
    </submittedName>
</protein>
<keyword evidence="1" id="KW-0472">Membrane</keyword>